<keyword evidence="2" id="KW-1185">Reference proteome</keyword>
<reference evidence="3" key="1">
    <citation type="submission" date="2022-11" db="UniProtKB">
        <authorList>
            <consortium name="WormBaseParasite"/>
        </authorList>
    </citation>
    <scope>IDENTIFICATION</scope>
</reference>
<protein>
    <submittedName>
        <fullName evidence="3">Uncharacterized protein</fullName>
    </submittedName>
</protein>
<evidence type="ECO:0000313" key="2">
    <source>
        <dbReference type="Proteomes" id="UP000887540"/>
    </source>
</evidence>
<evidence type="ECO:0000256" key="1">
    <source>
        <dbReference type="SAM" id="SignalP"/>
    </source>
</evidence>
<dbReference type="Gene3D" id="3.15.20.10">
    <property type="entry name" value="Bactericidal permeability-increasing protein, domain 2"/>
    <property type="match status" value="1"/>
</dbReference>
<feature type="chain" id="PRO_5037815405" evidence="1">
    <location>
        <begin position="22"/>
        <end position="505"/>
    </location>
</feature>
<dbReference type="Proteomes" id="UP000887540">
    <property type="component" value="Unplaced"/>
</dbReference>
<organism evidence="2 3">
    <name type="scientific">Acrobeloides nanus</name>
    <dbReference type="NCBI Taxonomy" id="290746"/>
    <lineage>
        <taxon>Eukaryota</taxon>
        <taxon>Metazoa</taxon>
        <taxon>Ecdysozoa</taxon>
        <taxon>Nematoda</taxon>
        <taxon>Chromadorea</taxon>
        <taxon>Rhabditida</taxon>
        <taxon>Tylenchina</taxon>
        <taxon>Cephalobomorpha</taxon>
        <taxon>Cephaloboidea</taxon>
        <taxon>Cephalobidae</taxon>
        <taxon>Acrobeloides</taxon>
    </lineage>
</organism>
<dbReference type="AlphaFoldDB" id="A0A914CRW2"/>
<dbReference type="SUPFAM" id="SSF55394">
    <property type="entry name" value="Bactericidal permeability-increasing protein, BPI"/>
    <property type="match status" value="1"/>
</dbReference>
<keyword evidence="1" id="KW-0732">Signal</keyword>
<sequence>MLYLNHVFVFLAIFSSCFVDASELGLTVGSSAATKLASHCMNYFLRQPQAVKIKCESGVEPWFASIAHIDSRTRISFDNFTVGFEKSLIDLTLNDVMLKSTSIINLLPLPFFIGEDTAHVTAHINRARLKLSVHDFDVKLVGCELESGGVDVSLDRAFLLNSIFSLFQRLLPQTIMQDSLCTWMEDSLMRLHNRFHLERQLASLIPSQWQKYLISPNTTIFLQVGPLEARDHALIVRTAIEWMNTTTAGPSMQPMNNTEVLLDSAQGEIVSEHDERLTIWFEDKLINQVLDQFRWDFEWLRKDIPVESQEIPAQTREFLSALCNNCYFELNVSANGAPRVQSVNESIVLEKSDRIFLKVVNPSRNVTSVFVSFYLFLNVQLLPKIENGIFRTRVELLDTQIKMEKGAFPSSWNFFVQDLTRGMITDVIWPGLKKEIELLAYSDGLAISDHCGFEPSTAQVHLEDGRFGASVELLLSQVSTRTCIQQLQSKVPDLGKLAMIKDGTI</sequence>
<dbReference type="GO" id="GO:0008289">
    <property type="term" value="F:lipid binding"/>
    <property type="evidence" value="ECO:0007669"/>
    <property type="project" value="InterPro"/>
</dbReference>
<feature type="signal peptide" evidence="1">
    <location>
        <begin position="1"/>
        <end position="21"/>
    </location>
</feature>
<dbReference type="InterPro" id="IPR017943">
    <property type="entry name" value="Bactericidal_perm-incr_a/b_dom"/>
</dbReference>
<name>A0A914CRW2_9BILA</name>
<proteinExistence type="predicted"/>
<accession>A0A914CRW2</accession>
<dbReference type="WBParaSite" id="ACRNAN_scaffold133.g6968.t1">
    <property type="protein sequence ID" value="ACRNAN_scaffold133.g6968.t1"/>
    <property type="gene ID" value="ACRNAN_scaffold133.g6968"/>
</dbReference>
<evidence type="ECO:0000313" key="3">
    <source>
        <dbReference type="WBParaSite" id="ACRNAN_scaffold133.g6968.t1"/>
    </source>
</evidence>